<reference evidence="2 4" key="1">
    <citation type="submission" date="2017-11" db="EMBL/GenBank/DDBJ databases">
        <title>De novo assembly and phasing of dikaryotic genomes from two isolates of Puccinia coronata f. sp. avenae, the causal agent of oat crown rust.</title>
        <authorList>
            <person name="Miller M.E."/>
            <person name="Zhang Y."/>
            <person name="Omidvar V."/>
            <person name="Sperschneider J."/>
            <person name="Schwessinger B."/>
            <person name="Raley C."/>
            <person name="Palmer J.M."/>
            <person name="Garnica D."/>
            <person name="Upadhyaya N."/>
            <person name="Rathjen J."/>
            <person name="Taylor J.M."/>
            <person name="Park R.F."/>
            <person name="Dodds P.N."/>
            <person name="Hirsch C.D."/>
            <person name="Kianian S.F."/>
            <person name="Figueroa M."/>
        </authorList>
    </citation>
    <scope>NUCLEOTIDE SEQUENCE [LARGE SCALE GENOMIC DNA]</scope>
    <source>
        <strain evidence="2">12NC29</strain>
    </source>
</reference>
<dbReference type="AlphaFoldDB" id="A0A2N5T0I6"/>
<protein>
    <submittedName>
        <fullName evidence="2">Uncharacterized protein</fullName>
    </submittedName>
</protein>
<dbReference type="STRING" id="200324.A0A2N5T0I6"/>
<dbReference type="OrthoDB" id="2517847at2759"/>
<feature type="region of interest" description="Disordered" evidence="1">
    <location>
        <begin position="51"/>
        <end position="93"/>
    </location>
</feature>
<evidence type="ECO:0000256" key="1">
    <source>
        <dbReference type="SAM" id="MobiDB-lite"/>
    </source>
</evidence>
<dbReference type="EMBL" id="PGCJ01000820">
    <property type="protein sequence ID" value="PLW19007.1"/>
    <property type="molecule type" value="Genomic_DNA"/>
</dbReference>
<organism evidence="2 4">
    <name type="scientific">Puccinia coronata f. sp. avenae</name>
    <dbReference type="NCBI Taxonomy" id="200324"/>
    <lineage>
        <taxon>Eukaryota</taxon>
        <taxon>Fungi</taxon>
        <taxon>Dikarya</taxon>
        <taxon>Basidiomycota</taxon>
        <taxon>Pucciniomycotina</taxon>
        <taxon>Pucciniomycetes</taxon>
        <taxon>Pucciniales</taxon>
        <taxon>Pucciniaceae</taxon>
        <taxon>Puccinia</taxon>
    </lineage>
</organism>
<comment type="caution">
    <text evidence="2">The sequence shown here is derived from an EMBL/GenBank/DDBJ whole genome shotgun (WGS) entry which is preliminary data.</text>
</comment>
<dbReference type="EMBL" id="PGCJ01000033">
    <property type="protein sequence ID" value="PLW55385.1"/>
    <property type="molecule type" value="Genomic_DNA"/>
</dbReference>
<name>A0A2N5T0I6_9BASI</name>
<accession>A0A2N5T0I6</accession>
<feature type="compositionally biased region" description="Polar residues" evidence="1">
    <location>
        <begin position="51"/>
        <end position="70"/>
    </location>
</feature>
<evidence type="ECO:0000313" key="4">
    <source>
        <dbReference type="Proteomes" id="UP000235388"/>
    </source>
</evidence>
<evidence type="ECO:0000313" key="3">
    <source>
        <dbReference type="EMBL" id="PLW55385.1"/>
    </source>
</evidence>
<dbReference type="Proteomes" id="UP000235388">
    <property type="component" value="Unassembled WGS sequence"/>
</dbReference>
<proteinExistence type="predicted"/>
<evidence type="ECO:0000313" key="2">
    <source>
        <dbReference type="EMBL" id="PLW19007.1"/>
    </source>
</evidence>
<gene>
    <name evidence="3" type="ORF">PCANC_02341</name>
    <name evidence="2" type="ORF">PCANC_09830</name>
</gene>
<sequence>MLHATTPTSAGVTVPPEVWEQMQKLLTTFGPPNHAIPPLAPVVALVVPGLTSSTEPETQFKPSVSPSNDLCNEEEDHEVKLTRSPHPINSIAR</sequence>
<keyword evidence="4" id="KW-1185">Reference proteome</keyword>